<evidence type="ECO:0000256" key="2">
    <source>
        <dbReference type="ARBA" id="ARBA00022574"/>
    </source>
</evidence>
<name>A0AAX4PE85_9CHLO</name>
<feature type="repeat" description="WD" evidence="5">
    <location>
        <begin position="395"/>
        <end position="436"/>
    </location>
</feature>
<evidence type="ECO:0000256" key="1">
    <source>
        <dbReference type="ARBA" id="ARBA00004604"/>
    </source>
</evidence>
<feature type="repeat" description="WD" evidence="5">
    <location>
        <begin position="184"/>
        <end position="216"/>
    </location>
</feature>
<dbReference type="PROSITE" id="PS50082">
    <property type="entry name" value="WD_REPEATS_2"/>
    <property type="match status" value="7"/>
</dbReference>
<feature type="repeat" description="WD" evidence="5">
    <location>
        <begin position="273"/>
        <end position="313"/>
    </location>
</feature>
<keyword evidence="4" id="KW-0539">Nucleus</keyword>
<dbReference type="InterPro" id="IPR036322">
    <property type="entry name" value="WD40_repeat_dom_sf"/>
</dbReference>
<dbReference type="PANTHER" id="PTHR19848">
    <property type="entry name" value="WD40 REPEAT PROTEIN"/>
    <property type="match status" value="1"/>
</dbReference>
<dbReference type="Pfam" id="PF08154">
    <property type="entry name" value="NLE"/>
    <property type="match status" value="1"/>
</dbReference>
<evidence type="ECO:0000313" key="9">
    <source>
        <dbReference type="Proteomes" id="UP001472866"/>
    </source>
</evidence>
<evidence type="ECO:0000313" key="8">
    <source>
        <dbReference type="EMBL" id="WZN64514.1"/>
    </source>
</evidence>
<gene>
    <name evidence="8" type="ORF">HKI87_10g60710</name>
</gene>
<dbReference type="GO" id="GO:0005730">
    <property type="term" value="C:nucleolus"/>
    <property type="evidence" value="ECO:0007669"/>
    <property type="project" value="UniProtKB-SubCell"/>
</dbReference>
<feature type="region of interest" description="Disordered" evidence="6">
    <location>
        <begin position="1"/>
        <end position="62"/>
    </location>
</feature>
<evidence type="ECO:0000256" key="6">
    <source>
        <dbReference type="SAM" id="MobiDB-lite"/>
    </source>
</evidence>
<keyword evidence="3" id="KW-0677">Repeat</keyword>
<dbReference type="GO" id="GO:0000027">
    <property type="term" value="P:ribosomal large subunit assembly"/>
    <property type="evidence" value="ECO:0007669"/>
    <property type="project" value="TreeGrafter"/>
</dbReference>
<evidence type="ECO:0000256" key="4">
    <source>
        <dbReference type="ARBA" id="ARBA00023242"/>
    </source>
</evidence>
<dbReference type="InterPro" id="IPR001680">
    <property type="entry name" value="WD40_rpt"/>
</dbReference>
<feature type="repeat" description="WD" evidence="5">
    <location>
        <begin position="226"/>
        <end position="272"/>
    </location>
</feature>
<reference evidence="8 9" key="1">
    <citation type="submission" date="2024-03" db="EMBL/GenBank/DDBJ databases">
        <title>Complete genome sequence of the green alga Chloropicon roscoffensis RCC1871.</title>
        <authorList>
            <person name="Lemieux C."/>
            <person name="Pombert J.-F."/>
            <person name="Otis C."/>
            <person name="Turmel M."/>
        </authorList>
    </citation>
    <scope>NUCLEOTIDE SEQUENCE [LARGE SCALE GENOMIC DNA]</scope>
    <source>
        <strain evidence="8 9">RCC1871</strain>
    </source>
</reference>
<dbReference type="PANTHER" id="PTHR19848:SF0">
    <property type="entry name" value="NOTCHLESS PROTEIN HOMOLOG 1"/>
    <property type="match status" value="1"/>
</dbReference>
<feature type="compositionally biased region" description="Basic and acidic residues" evidence="6">
    <location>
        <begin position="16"/>
        <end position="41"/>
    </location>
</feature>
<evidence type="ECO:0000256" key="3">
    <source>
        <dbReference type="ARBA" id="ARBA00022737"/>
    </source>
</evidence>
<dbReference type="InterPro" id="IPR019775">
    <property type="entry name" value="WD40_repeat_CS"/>
</dbReference>
<dbReference type="PROSITE" id="PS50294">
    <property type="entry name" value="WD_REPEATS_REGION"/>
    <property type="match status" value="6"/>
</dbReference>
<dbReference type="Proteomes" id="UP001472866">
    <property type="component" value="Chromosome 10"/>
</dbReference>
<dbReference type="PRINTS" id="PR00320">
    <property type="entry name" value="GPROTEINBRPT"/>
</dbReference>
<dbReference type="InterPro" id="IPR015943">
    <property type="entry name" value="WD40/YVTN_repeat-like_dom_sf"/>
</dbReference>
<dbReference type="InterPro" id="IPR012972">
    <property type="entry name" value="NLE"/>
</dbReference>
<dbReference type="EMBL" id="CP151510">
    <property type="protein sequence ID" value="WZN64514.1"/>
    <property type="molecule type" value="Genomic_DNA"/>
</dbReference>
<dbReference type="AlphaFoldDB" id="A0AAX4PE85"/>
<accession>A0AAX4PE85</accession>
<dbReference type="Pfam" id="PF00400">
    <property type="entry name" value="WD40"/>
    <property type="match status" value="7"/>
</dbReference>
<feature type="repeat" description="WD" evidence="5">
    <location>
        <begin position="142"/>
        <end position="183"/>
    </location>
</feature>
<evidence type="ECO:0000259" key="7">
    <source>
        <dbReference type="Pfam" id="PF08154"/>
    </source>
</evidence>
<dbReference type="CDD" id="cd00200">
    <property type="entry name" value="WD40"/>
    <property type="match status" value="1"/>
</dbReference>
<dbReference type="SMART" id="SM00320">
    <property type="entry name" value="WD40"/>
    <property type="match status" value="8"/>
</dbReference>
<dbReference type="SUPFAM" id="SSF50978">
    <property type="entry name" value="WD40 repeat-like"/>
    <property type="match status" value="1"/>
</dbReference>
<protein>
    <submittedName>
        <fullName evidence="8">Notchless protein</fullName>
    </submittedName>
</protein>
<proteinExistence type="predicted"/>
<keyword evidence="2 5" id="KW-0853">WD repeat</keyword>
<keyword evidence="9" id="KW-1185">Reference proteome</keyword>
<dbReference type="Gene3D" id="2.130.10.10">
    <property type="entry name" value="YVTN repeat-like/Quinoprotein amine dehydrogenase"/>
    <property type="match status" value="1"/>
</dbReference>
<organism evidence="8 9">
    <name type="scientific">Chloropicon roscoffensis</name>
    <dbReference type="NCBI Taxonomy" id="1461544"/>
    <lineage>
        <taxon>Eukaryota</taxon>
        <taxon>Viridiplantae</taxon>
        <taxon>Chlorophyta</taxon>
        <taxon>Chloropicophyceae</taxon>
        <taxon>Chloropicales</taxon>
        <taxon>Chloropicaceae</taxon>
        <taxon>Chloropicon</taxon>
    </lineage>
</organism>
<feature type="domain" description="NLE" evidence="7">
    <location>
        <begin position="52"/>
        <end position="110"/>
    </location>
</feature>
<feature type="repeat" description="WD" evidence="5">
    <location>
        <begin position="479"/>
        <end position="512"/>
    </location>
</feature>
<comment type="subcellular location">
    <subcellularLocation>
        <location evidence="1">Nucleus</location>
        <location evidence="1">Nucleolus</location>
    </subcellularLocation>
</comment>
<dbReference type="PROSITE" id="PS00678">
    <property type="entry name" value="WD_REPEATS_1"/>
    <property type="match status" value="3"/>
</dbReference>
<sequence length="512" mass="56505">MVARGEGQRPGKRAKPNKEEPTTSAHDDQANPKGAEEEVKDAIIGLRGQDGSSLGPPLKVPLSMEPKNLEVLVNKLLSEGDDDDDNDGIPRPYSFFIDEIELSGSLRQHLEKHGNSLESLEVTFKPQAWFKVLPVSRCSATMTGHTESVLSVSFSPCGRHLASGSGDTTIRLWDLNTQTRQNECKGHGDWVLCVSWSPDSKVLASGDNKGAVLLWDPECGDKIGALRGHKDAVTAISWEPAHLSLPSRRLVTSSRDKSLRVWDCGTRQCLFSMHSHRQAVTSCVWSGQGLIYSSGRDTAIFVWDTERGVMVRQLQGHGHWVNTMALSTEHALRSGPFDHKGRRPAGDEEARRAALGRYEAALGGRPERMVSGSDDFTMFLWQPGQQDGKRPLARMTGHKNLVNQVRFSPDGQWIASASFDKSVKLWNGHTGKFVCSFFGHVAPVYQVSWSADSRLVCSGSKDSTLKVWDLRTKKLRGDLPGHEDEVFAVDWCGTGAFVASGGRDRCLKLWRH</sequence>
<feature type="repeat" description="WD" evidence="5">
    <location>
        <begin position="437"/>
        <end position="478"/>
    </location>
</feature>
<dbReference type="InterPro" id="IPR020472">
    <property type="entry name" value="WD40_PAC1"/>
</dbReference>
<evidence type="ECO:0000256" key="5">
    <source>
        <dbReference type="PROSITE-ProRule" id="PRU00221"/>
    </source>
</evidence>